<dbReference type="Gene3D" id="3.40.50.10350">
    <property type="entry name" value="Glycerate kinase, domain 1"/>
    <property type="match status" value="1"/>
</dbReference>
<dbReference type="GO" id="GO:0031388">
    <property type="term" value="P:organic acid phosphorylation"/>
    <property type="evidence" value="ECO:0007669"/>
    <property type="project" value="UniProtKB-UniRule"/>
</dbReference>
<evidence type="ECO:0000256" key="1">
    <source>
        <dbReference type="ARBA" id="ARBA00006284"/>
    </source>
</evidence>
<accession>A0A0P6VUK0</accession>
<dbReference type="Pfam" id="PF02595">
    <property type="entry name" value="Gly_kinase"/>
    <property type="match status" value="1"/>
</dbReference>
<dbReference type="Gene3D" id="3.90.1510.10">
    <property type="entry name" value="Glycerate kinase, domain 2"/>
    <property type="match status" value="1"/>
</dbReference>
<dbReference type="InterPro" id="IPR018197">
    <property type="entry name" value="Glycerate_kinase_RE-like"/>
</dbReference>
<evidence type="ECO:0000313" key="6">
    <source>
        <dbReference type="Proteomes" id="UP000050398"/>
    </source>
</evidence>
<dbReference type="SUPFAM" id="SSF110738">
    <property type="entry name" value="Glycerate kinase I"/>
    <property type="match status" value="1"/>
</dbReference>
<dbReference type="PANTHER" id="PTHR21599:SF0">
    <property type="entry name" value="GLYCERATE KINASE"/>
    <property type="match status" value="1"/>
</dbReference>
<dbReference type="PIRSF" id="PIRSF006078">
    <property type="entry name" value="GlxK"/>
    <property type="match status" value="1"/>
</dbReference>
<organism evidence="5 6">
    <name type="scientific">Rossellomorea vietnamensis</name>
    <dbReference type="NCBI Taxonomy" id="218284"/>
    <lineage>
        <taxon>Bacteria</taxon>
        <taxon>Bacillati</taxon>
        <taxon>Bacillota</taxon>
        <taxon>Bacilli</taxon>
        <taxon>Bacillales</taxon>
        <taxon>Bacillaceae</taxon>
        <taxon>Rossellomorea</taxon>
    </lineage>
</organism>
<evidence type="ECO:0000256" key="4">
    <source>
        <dbReference type="PIRNR" id="PIRNR006078"/>
    </source>
</evidence>
<comment type="similarity">
    <text evidence="1 4">Belongs to the glycerate kinase type-1 family.</text>
</comment>
<dbReference type="NCBIfam" id="TIGR00045">
    <property type="entry name" value="glycerate kinase"/>
    <property type="match status" value="1"/>
</dbReference>
<dbReference type="GO" id="GO:0008887">
    <property type="term" value="F:glycerate kinase activity"/>
    <property type="evidence" value="ECO:0007669"/>
    <property type="project" value="UniProtKB-UniRule"/>
</dbReference>
<keyword evidence="3 4" id="KW-0418">Kinase</keyword>
<dbReference type="PANTHER" id="PTHR21599">
    <property type="entry name" value="GLYCERATE KINASE"/>
    <property type="match status" value="1"/>
</dbReference>
<reference evidence="5 6" key="1">
    <citation type="submission" date="2015-08" db="EMBL/GenBank/DDBJ databases">
        <title>Draft Genome Sequence of Bacillus vietnamensis UCD-SED5.</title>
        <authorList>
            <person name="Lee R.D."/>
            <person name="Jospin G."/>
            <person name="Lang J.M."/>
            <person name="Coil D.A."/>
            <person name="Eisen J.A."/>
        </authorList>
    </citation>
    <scope>NUCLEOTIDE SEQUENCE [LARGE SCALE GENOMIC DNA]</scope>
    <source>
        <strain evidence="5 6">UCD-SED5</strain>
    </source>
</reference>
<keyword evidence="2 4" id="KW-0808">Transferase</keyword>
<protein>
    <submittedName>
        <fullName evidence="5">Glycerate kinase</fullName>
    </submittedName>
</protein>
<dbReference type="AlphaFoldDB" id="A0A0P6VUK0"/>
<dbReference type="PATRIC" id="fig|218284.4.peg.1811"/>
<proteinExistence type="inferred from homology"/>
<dbReference type="RefSeq" id="WP_060674003.1">
    <property type="nucleotide sequence ID" value="NZ_LIXZ01000018.1"/>
</dbReference>
<dbReference type="InterPro" id="IPR036129">
    <property type="entry name" value="Glycerate_kinase_sf"/>
</dbReference>
<gene>
    <name evidence="5" type="ORF">AM506_17960</name>
</gene>
<name>A0A0P6VUK0_9BACI</name>
<evidence type="ECO:0000256" key="3">
    <source>
        <dbReference type="ARBA" id="ARBA00022777"/>
    </source>
</evidence>
<dbReference type="EMBL" id="LIXZ01000018">
    <property type="protein sequence ID" value="KPL58203.1"/>
    <property type="molecule type" value="Genomic_DNA"/>
</dbReference>
<comment type="caution">
    <text evidence="5">The sequence shown here is derived from an EMBL/GenBank/DDBJ whole genome shotgun (WGS) entry which is preliminary data.</text>
</comment>
<dbReference type="Proteomes" id="UP000050398">
    <property type="component" value="Unassembled WGS sequence"/>
</dbReference>
<sequence>MNIVIAPDSFKGSLSSIEVGTIMAKAFLDVSSSFQTNVIPMADGGEGTLETLIYAKEGKKVKTIATGPLGVSIETEYGVLGDQKTAVIEIASIAGLPMVPMEKRNPFHTTSRGIGEVIISAVESGFRDFIIALGGSSTNDGGFGMLQSLGVTFLDKKGIAVGSFGNNLGYISKVDWSTLHPAVRESSFRIASDVENPLCGETGASTVFGPQKGATKEQVKVLDQQLFHFSQLLQKERGTNFRDSIGAGAAGGLGFAFLHLNGIIESGAKLVAEASSLSFAIQDADWILTGEGQSDNQTLFGKLPTYIATIAKRHHTPVSLISGGLGEGYQHLYEDFTSCHSIAIGPMHLHESIRRAEELLYHETRNLARILHVTNS</sequence>
<evidence type="ECO:0000313" key="5">
    <source>
        <dbReference type="EMBL" id="KPL58203.1"/>
    </source>
</evidence>
<dbReference type="InterPro" id="IPR018193">
    <property type="entry name" value="Glyc_kinase_flavodox-like_fold"/>
</dbReference>
<dbReference type="OrthoDB" id="9774290at2"/>
<evidence type="ECO:0000256" key="2">
    <source>
        <dbReference type="ARBA" id="ARBA00022679"/>
    </source>
</evidence>
<dbReference type="InterPro" id="IPR004381">
    <property type="entry name" value="Glycerate_kinase"/>
</dbReference>